<proteinExistence type="predicted"/>
<dbReference type="AlphaFoldDB" id="A0A0D2EW76"/>
<dbReference type="OrthoDB" id="1022638at2759"/>
<dbReference type="VEuPathDB" id="FungiDB:Z519_05397"/>
<dbReference type="GeneID" id="27698325"/>
<reference evidence="1" key="1">
    <citation type="submission" date="2015-01" db="EMBL/GenBank/DDBJ databases">
        <title>The Genome Sequence of Cladophialophora bantiana CBS 173.52.</title>
        <authorList>
            <consortium name="The Broad Institute Genomics Platform"/>
            <person name="Cuomo C."/>
            <person name="de Hoog S."/>
            <person name="Gorbushina A."/>
            <person name="Stielow B."/>
            <person name="Teixiera M."/>
            <person name="Abouelleil A."/>
            <person name="Chapman S.B."/>
            <person name="Priest M."/>
            <person name="Young S.K."/>
            <person name="Wortman J."/>
            <person name="Nusbaum C."/>
            <person name="Birren B."/>
        </authorList>
    </citation>
    <scope>NUCLEOTIDE SEQUENCE [LARGE SCALE GENOMIC DNA]</scope>
    <source>
        <strain evidence="1">CBS 173.52</strain>
    </source>
</reference>
<accession>A0A0D2EW76</accession>
<name>A0A0D2EW76_CLAB1</name>
<evidence type="ECO:0000313" key="1">
    <source>
        <dbReference type="EMBL" id="KIW94081.1"/>
    </source>
</evidence>
<organism evidence="1 2">
    <name type="scientific">Cladophialophora bantiana (strain ATCC 10958 / CBS 173.52 / CDC B-1940 / NIH 8579)</name>
    <name type="common">Xylohypha bantiana</name>
    <dbReference type="NCBI Taxonomy" id="1442370"/>
    <lineage>
        <taxon>Eukaryota</taxon>
        <taxon>Fungi</taxon>
        <taxon>Dikarya</taxon>
        <taxon>Ascomycota</taxon>
        <taxon>Pezizomycotina</taxon>
        <taxon>Eurotiomycetes</taxon>
        <taxon>Chaetothyriomycetidae</taxon>
        <taxon>Chaetothyriales</taxon>
        <taxon>Herpotrichiellaceae</taxon>
        <taxon>Cladophialophora</taxon>
    </lineage>
</organism>
<evidence type="ECO:0000313" key="2">
    <source>
        <dbReference type="Proteomes" id="UP000053789"/>
    </source>
</evidence>
<dbReference type="RefSeq" id="XP_016620750.1">
    <property type="nucleotide sequence ID" value="XM_016763137.1"/>
</dbReference>
<keyword evidence="2" id="KW-1185">Reference proteome</keyword>
<gene>
    <name evidence="1" type="ORF">Z519_05397</name>
</gene>
<dbReference type="HOGENOM" id="CLU_2621824_0_0_1"/>
<dbReference type="Proteomes" id="UP000053789">
    <property type="component" value="Unassembled WGS sequence"/>
</dbReference>
<dbReference type="EMBL" id="KN846986">
    <property type="protein sequence ID" value="KIW94081.1"/>
    <property type="molecule type" value="Genomic_DNA"/>
</dbReference>
<sequence length="78" mass="9002">MHDVEEWDRLFSIQERVGIGKALGMIRAQTQGPAFRYLSEQDDFSEEHVFNLERMKAEASSADEIFPETARRICVKPS</sequence>
<protein>
    <submittedName>
        <fullName evidence="1">Uncharacterized protein</fullName>
    </submittedName>
</protein>